<dbReference type="Gene3D" id="3.20.20.80">
    <property type="entry name" value="Glycosidases"/>
    <property type="match status" value="1"/>
</dbReference>
<dbReference type="AlphaFoldDB" id="A0AAN7T8Y0"/>
<dbReference type="InterPro" id="IPR017853">
    <property type="entry name" value="GH"/>
</dbReference>
<name>A0AAN7T8Y0_9PEZI</name>
<evidence type="ECO:0000256" key="9">
    <source>
        <dbReference type="ARBA" id="ARBA00038929"/>
    </source>
</evidence>
<accession>A0AAN7T8Y0</accession>
<evidence type="ECO:0000256" key="7">
    <source>
        <dbReference type="ARBA" id="ARBA00023316"/>
    </source>
</evidence>
<comment type="subcellular location">
    <subcellularLocation>
        <location evidence="1">Secreted</location>
    </subcellularLocation>
</comment>
<feature type="signal peptide" evidence="12">
    <location>
        <begin position="1"/>
        <end position="22"/>
    </location>
</feature>
<evidence type="ECO:0000259" key="13">
    <source>
        <dbReference type="Pfam" id="PF00150"/>
    </source>
</evidence>
<feature type="chain" id="PRO_5042921577" description="glucan 1,3-beta-glucosidase" evidence="12">
    <location>
        <begin position="23"/>
        <end position="465"/>
    </location>
</feature>
<evidence type="ECO:0000256" key="1">
    <source>
        <dbReference type="ARBA" id="ARBA00004613"/>
    </source>
</evidence>
<dbReference type="PANTHER" id="PTHR31297">
    <property type="entry name" value="GLUCAN ENDO-1,6-BETA-GLUCOSIDASE B"/>
    <property type="match status" value="1"/>
</dbReference>
<evidence type="ECO:0000313" key="14">
    <source>
        <dbReference type="EMBL" id="KAK5107653.1"/>
    </source>
</evidence>
<comment type="similarity">
    <text evidence="2 10">Belongs to the glycosyl hydrolase 5 (cellulase A) family.</text>
</comment>
<evidence type="ECO:0000256" key="6">
    <source>
        <dbReference type="ARBA" id="ARBA00023295"/>
    </source>
</evidence>
<evidence type="ECO:0000256" key="4">
    <source>
        <dbReference type="ARBA" id="ARBA00022729"/>
    </source>
</evidence>
<keyword evidence="6 10" id="KW-0326">Glycosidase</keyword>
<evidence type="ECO:0000256" key="2">
    <source>
        <dbReference type="ARBA" id="ARBA00005641"/>
    </source>
</evidence>
<organism evidence="14 15">
    <name type="scientific">Meristemomyces frigidus</name>
    <dbReference type="NCBI Taxonomy" id="1508187"/>
    <lineage>
        <taxon>Eukaryota</taxon>
        <taxon>Fungi</taxon>
        <taxon>Dikarya</taxon>
        <taxon>Ascomycota</taxon>
        <taxon>Pezizomycotina</taxon>
        <taxon>Dothideomycetes</taxon>
        <taxon>Dothideomycetidae</taxon>
        <taxon>Mycosphaerellales</taxon>
        <taxon>Teratosphaeriaceae</taxon>
        <taxon>Meristemomyces</taxon>
    </lineage>
</organism>
<protein>
    <recommendedName>
        <fullName evidence="9">glucan 1,3-beta-glucosidase</fullName>
        <ecNumber evidence="9">3.2.1.58</ecNumber>
    </recommendedName>
</protein>
<evidence type="ECO:0000256" key="3">
    <source>
        <dbReference type="ARBA" id="ARBA00022525"/>
    </source>
</evidence>
<dbReference type="EC" id="3.2.1.58" evidence="9"/>
<reference evidence="14" key="1">
    <citation type="submission" date="2023-08" db="EMBL/GenBank/DDBJ databases">
        <title>Black Yeasts Isolated from many extreme environments.</title>
        <authorList>
            <person name="Coleine C."/>
            <person name="Stajich J.E."/>
            <person name="Selbmann L."/>
        </authorList>
    </citation>
    <scope>NUCLEOTIDE SEQUENCE</scope>
    <source>
        <strain evidence="14">CCFEE 5401</strain>
    </source>
</reference>
<dbReference type="GO" id="GO:0071555">
    <property type="term" value="P:cell wall organization"/>
    <property type="evidence" value="ECO:0007669"/>
    <property type="project" value="UniProtKB-KW"/>
</dbReference>
<evidence type="ECO:0000256" key="8">
    <source>
        <dbReference type="ARBA" id="ARBA00036824"/>
    </source>
</evidence>
<gene>
    <name evidence="14" type="ORF">LTR62_000934</name>
</gene>
<keyword evidence="5 10" id="KW-0378">Hydrolase</keyword>
<evidence type="ECO:0000256" key="5">
    <source>
        <dbReference type="ARBA" id="ARBA00022801"/>
    </source>
</evidence>
<keyword evidence="3" id="KW-0964">Secreted</keyword>
<comment type="caution">
    <text evidence="14">The sequence shown here is derived from an EMBL/GenBank/DDBJ whole genome shotgun (WGS) entry which is preliminary data.</text>
</comment>
<evidence type="ECO:0000313" key="15">
    <source>
        <dbReference type="Proteomes" id="UP001310890"/>
    </source>
</evidence>
<dbReference type="Pfam" id="PF00150">
    <property type="entry name" value="Cellulase"/>
    <property type="match status" value="1"/>
</dbReference>
<keyword evidence="7" id="KW-0961">Cell wall biogenesis/degradation</keyword>
<dbReference type="GO" id="GO:0005576">
    <property type="term" value="C:extracellular region"/>
    <property type="evidence" value="ECO:0007669"/>
    <property type="project" value="UniProtKB-SubCell"/>
</dbReference>
<dbReference type="EMBL" id="JAVRRL010000112">
    <property type="protein sequence ID" value="KAK5107653.1"/>
    <property type="molecule type" value="Genomic_DNA"/>
</dbReference>
<evidence type="ECO:0000256" key="11">
    <source>
        <dbReference type="SAM" id="MobiDB-lite"/>
    </source>
</evidence>
<proteinExistence type="inferred from homology"/>
<feature type="domain" description="Glycoside hydrolase family 5" evidence="13">
    <location>
        <begin position="118"/>
        <end position="387"/>
    </location>
</feature>
<dbReference type="Proteomes" id="UP001310890">
    <property type="component" value="Unassembled WGS sequence"/>
</dbReference>
<dbReference type="PANTHER" id="PTHR31297:SF1">
    <property type="entry name" value="GLUCAN 1,3-BETA-GLUCOSIDASE I_II-RELATED"/>
    <property type="match status" value="1"/>
</dbReference>
<dbReference type="GO" id="GO:0009251">
    <property type="term" value="P:glucan catabolic process"/>
    <property type="evidence" value="ECO:0007669"/>
    <property type="project" value="TreeGrafter"/>
</dbReference>
<dbReference type="InterPro" id="IPR001547">
    <property type="entry name" value="Glyco_hydro_5"/>
</dbReference>
<dbReference type="InterPro" id="IPR050386">
    <property type="entry name" value="Glycosyl_hydrolase_5"/>
</dbReference>
<dbReference type="GO" id="GO:0009986">
    <property type="term" value="C:cell surface"/>
    <property type="evidence" value="ECO:0007669"/>
    <property type="project" value="TreeGrafter"/>
</dbReference>
<feature type="region of interest" description="Disordered" evidence="11">
    <location>
        <begin position="27"/>
        <end position="46"/>
    </location>
</feature>
<evidence type="ECO:0000256" key="12">
    <source>
        <dbReference type="SAM" id="SignalP"/>
    </source>
</evidence>
<keyword evidence="4 12" id="KW-0732">Signal</keyword>
<sequence>MFGSSTFAALAVSAIFASFATARPHQFHSRHARPSQGSPTIGGFAHPSGTGVPYPVSSSHISSNATANTNSSTTSKVRGVNLGGWLILEEWMYDDDSIFSGTDATDQWTFDSTPGAEAALHNHWDTYINETDFAWMAKAGFTHVRIPIGYWAYNNSNTPYITGADAILEKAIGWARQYGMWVMIDCHGSPGSQNGQMHSGHSGSVDWQTPDNLGLSIDVLNTIGSKYGAMKYADVVMGIEIVNEPSTNDGNDPEVTMTFAKNAYDTIKYVAANPDLYVITHDAWLGASKWSSLAQTLNSHTPSPRFALDLHLYQNQDTASKALDIHGHIAAACAWSQTEFLPPGSDLPIFVGEFAGTIDICANPNNSTDGGLSCTEESCQCTNIPMHSYVDSANTVATSLRDDLRRFWEAQVQTFEHSSMGWFVWSLKGPGLWSAENLVQFILQGDHLGTTKFPGICAQAGSPWE</sequence>
<dbReference type="GO" id="GO:0004338">
    <property type="term" value="F:glucan exo-1,3-beta-glucosidase activity"/>
    <property type="evidence" value="ECO:0007669"/>
    <property type="project" value="UniProtKB-EC"/>
</dbReference>
<comment type="catalytic activity">
    <reaction evidence="8">
        <text>Successive hydrolysis of beta-D-glucose units from the non-reducing ends of (1-&gt;3)-beta-D-glucans, releasing alpha-glucose.</text>
        <dbReference type="EC" id="3.2.1.58"/>
    </reaction>
</comment>
<dbReference type="SUPFAM" id="SSF51445">
    <property type="entry name" value="(Trans)glycosidases"/>
    <property type="match status" value="1"/>
</dbReference>
<evidence type="ECO:0000256" key="10">
    <source>
        <dbReference type="RuleBase" id="RU361153"/>
    </source>
</evidence>